<protein>
    <submittedName>
        <fullName evidence="3">ABC transporter F family member 4-like</fullName>
    </submittedName>
</protein>
<organism evidence="2 3">
    <name type="scientific">Nicotiana sylvestris</name>
    <name type="common">Wood tobacco</name>
    <name type="synonym">South American tobacco</name>
    <dbReference type="NCBI Taxonomy" id="4096"/>
    <lineage>
        <taxon>Eukaryota</taxon>
        <taxon>Viridiplantae</taxon>
        <taxon>Streptophyta</taxon>
        <taxon>Embryophyta</taxon>
        <taxon>Tracheophyta</taxon>
        <taxon>Spermatophyta</taxon>
        <taxon>Magnoliopsida</taxon>
        <taxon>eudicotyledons</taxon>
        <taxon>Gunneridae</taxon>
        <taxon>Pentapetalae</taxon>
        <taxon>asterids</taxon>
        <taxon>lamiids</taxon>
        <taxon>Solanales</taxon>
        <taxon>Solanaceae</taxon>
        <taxon>Nicotianoideae</taxon>
        <taxon>Nicotianeae</taxon>
        <taxon>Nicotiana</taxon>
    </lineage>
</organism>
<dbReference type="AlphaFoldDB" id="A0A1U7XFS4"/>
<accession>A0A1U7XFS4</accession>
<gene>
    <name evidence="3" type="primary">LOC104236302</name>
</gene>
<proteinExistence type="predicted"/>
<evidence type="ECO:0000313" key="2">
    <source>
        <dbReference type="Proteomes" id="UP000189701"/>
    </source>
</evidence>
<feature type="compositionally biased region" description="Acidic residues" evidence="1">
    <location>
        <begin position="225"/>
        <end position="240"/>
    </location>
</feature>
<keyword evidence="2" id="KW-1185">Reference proteome</keyword>
<name>A0A1U7XFS4_NICSY</name>
<feature type="region of interest" description="Disordered" evidence="1">
    <location>
        <begin position="1"/>
        <end position="22"/>
    </location>
</feature>
<dbReference type="RefSeq" id="XP_009788501.1">
    <property type="nucleotide sequence ID" value="XM_009790199.1"/>
</dbReference>
<reference evidence="2" key="1">
    <citation type="journal article" date="2013" name="Genome Biol.">
        <title>Reference genomes and transcriptomes of Nicotiana sylvestris and Nicotiana tomentosiformis.</title>
        <authorList>
            <person name="Sierro N."/>
            <person name="Battey J.N."/>
            <person name="Ouadi S."/>
            <person name="Bovet L."/>
            <person name="Goepfert S."/>
            <person name="Bakaher N."/>
            <person name="Peitsch M.C."/>
            <person name="Ivanov N.V."/>
        </authorList>
    </citation>
    <scope>NUCLEOTIDE SEQUENCE [LARGE SCALE GENOMIC DNA]</scope>
</reference>
<dbReference type="OrthoDB" id="10478038at2759"/>
<evidence type="ECO:0000313" key="3">
    <source>
        <dbReference type="RefSeq" id="XP_009788501.1"/>
    </source>
</evidence>
<evidence type="ECO:0000256" key="1">
    <source>
        <dbReference type="SAM" id="MobiDB-lite"/>
    </source>
</evidence>
<dbReference type="Proteomes" id="UP000189701">
    <property type="component" value="Unplaced"/>
</dbReference>
<sequence length="320" mass="35972">MANPSQNPSSPPKESSPTPLITLSTIPTSNKGSFKMLAHKVVAGSEQIKKVTSGLNIASDVITEVAKNLESRFILVGTIAGLRKSFQEPVPSVQEPLEDLLKRVSDSYNPKKKKSSEVKILGTARENKKRKVAFHIPIETPNTRERAIRSPKKQSEAELERALEESKRKVAAKGKKKISEPIKSIEIEEMEPIFHDEDEAEEHVDVDPSTLVRRTRSVRKSVQAVEEEEESEEEEDEADEERDKVVKFDKRTMLKGRLLTDLEEEGIMMLLEKLELQGWKDMVLQMKGRLARAEIVEFMANCEIKNGKVTSVVKGGDCEL</sequence>
<feature type="region of interest" description="Disordered" evidence="1">
    <location>
        <begin position="217"/>
        <end position="242"/>
    </location>
</feature>
<reference evidence="3" key="2">
    <citation type="submission" date="2025-08" db="UniProtKB">
        <authorList>
            <consortium name="RefSeq"/>
        </authorList>
    </citation>
    <scope>IDENTIFICATION</scope>
    <source>
        <tissue evidence="3">Leaf</tissue>
    </source>
</reference>